<name>A0A0K2DSX2_HAECO</name>
<dbReference type="InterPro" id="IPR002413">
    <property type="entry name" value="V5_allergen-like"/>
</dbReference>
<dbReference type="PRINTS" id="PR00838">
    <property type="entry name" value="V5ALLERGEN"/>
</dbReference>
<dbReference type="InterPro" id="IPR014044">
    <property type="entry name" value="CAP_dom"/>
</dbReference>
<dbReference type="AlphaFoldDB" id="A0A0K2DSX2"/>
<feature type="chain" id="PRO_5005475010" evidence="1">
    <location>
        <begin position="19"/>
        <end position="252"/>
    </location>
</feature>
<reference evidence="3" key="1">
    <citation type="journal article" date="2015" name="Biotechnol. Adv.">
        <title>The barber's pole worm CAP protein superfamily - A basis for fundamental discovery and biotechnology advances.</title>
        <authorList>
            <person name="Mohandas N."/>
            <person name="Young N.D."/>
            <person name="Jabbar A."/>
            <person name="Korhonen P.K."/>
            <person name="Koehler A.V."/>
            <person name="Amani P."/>
            <person name="Hall R.S."/>
            <person name="Sternberg P.W."/>
            <person name="Jex A.R."/>
            <person name="Hofmann A."/>
            <person name="Gasser R.B."/>
        </authorList>
    </citation>
    <scope>NUCLEOTIDE SEQUENCE</scope>
    <source>
        <strain evidence="3">Haecon-5</strain>
    </source>
</reference>
<evidence type="ECO:0000256" key="1">
    <source>
        <dbReference type="SAM" id="SignalP"/>
    </source>
</evidence>
<dbReference type="CDD" id="cd05380">
    <property type="entry name" value="CAP_euk"/>
    <property type="match status" value="1"/>
</dbReference>
<dbReference type="Gene3D" id="3.40.33.10">
    <property type="entry name" value="CAP"/>
    <property type="match status" value="1"/>
</dbReference>
<organism evidence="3">
    <name type="scientific">Haemonchus contortus</name>
    <name type="common">Barber pole worm</name>
    <dbReference type="NCBI Taxonomy" id="6289"/>
    <lineage>
        <taxon>Eukaryota</taxon>
        <taxon>Metazoa</taxon>
        <taxon>Ecdysozoa</taxon>
        <taxon>Nematoda</taxon>
        <taxon>Chromadorea</taxon>
        <taxon>Rhabditida</taxon>
        <taxon>Rhabditina</taxon>
        <taxon>Rhabditomorpha</taxon>
        <taxon>Strongyloidea</taxon>
        <taxon>Trichostrongylidae</taxon>
        <taxon>Haemonchus</taxon>
    </lineage>
</organism>
<sequence length="252" mass="28399">MLVGAVVLHLILSGTVKADICKLNNGMTDDIRKVFLEQHNRRRSEVARGVAEDKLGGFAPKAAKMWKMNYDCKIEESVMDCRIEESIMEWVSKCDYGHSRKEGYGENIWASSDNHMDLKQAAESSSSMWFAELEERGVGEELKFTEQLFKRIVAHYTQIVWQDSTRLGCAVKWCDTVTFAACQYQTPGNVFGQNVYEKGEPCSKCDCEKCQCSTRDGLCLNSSISYYFSSSSMNGSPGIILFLLSSLVFTLF</sequence>
<feature type="signal peptide" evidence="1">
    <location>
        <begin position="1"/>
        <end position="18"/>
    </location>
</feature>
<dbReference type="PRINTS" id="PR00837">
    <property type="entry name" value="V5TPXLIKE"/>
</dbReference>
<proteinExistence type="evidence at transcript level"/>
<dbReference type="PANTHER" id="PTHR10334">
    <property type="entry name" value="CYSTEINE-RICH SECRETORY PROTEIN-RELATED"/>
    <property type="match status" value="1"/>
</dbReference>
<accession>A0A0K2DSX2</accession>
<feature type="domain" description="SCP" evidence="2">
    <location>
        <begin position="30"/>
        <end position="192"/>
    </location>
</feature>
<dbReference type="SUPFAM" id="SSF55797">
    <property type="entry name" value="PR-1-like"/>
    <property type="match status" value="1"/>
</dbReference>
<dbReference type="InterPro" id="IPR001283">
    <property type="entry name" value="CRISP-related"/>
</dbReference>
<evidence type="ECO:0000259" key="2">
    <source>
        <dbReference type="SMART" id="SM00198"/>
    </source>
</evidence>
<dbReference type="SMART" id="SM00198">
    <property type="entry name" value="SCP"/>
    <property type="match status" value="1"/>
</dbReference>
<dbReference type="EMBL" id="KT361554">
    <property type="protein sequence ID" value="ALA23453.1"/>
    <property type="molecule type" value="mRNA"/>
</dbReference>
<protein>
    <submittedName>
        <fullName evidence="3">Cap-29</fullName>
    </submittedName>
</protein>
<evidence type="ECO:0000313" key="3">
    <source>
        <dbReference type="EMBL" id="ALA23453.1"/>
    </source>
</evidence>
<dbReference type="InterPro" id="IPR035940">
    <property type="entry name" value="CAP_sf"/>
</dbReference>
<keyword evidence="1" id="KW-0732">Signal</keyword>
<dbReference type="Pfam" id="PF00188">
    <property type="entry name" value="CAP"/>
    <property type="match status" value="1"/>
</dbReference>